<dbReference type="PANTHER" id="PTHR33755:SF9">
    <property type="entry name" value="TOXIN PARE1"/>
    <property type="match status" value="1"/>
</dbReference>
<dbReference type="RefSeq" id="WP_015819119.1">
    <property type="nucleotide sequence ID" value="NC_012997.1"/>
</dbReference>
<sequence>MPDTPSFFVHEKADSDLEVIFDYSVERFGFSRAVNYVRAIEAMFNELASNPGSGKSFDPHRPHYLLKRVESHFIYYGVCENGIEVFRILHERMLPSRHLTGDLS</sequence>
<keyword evidence="2" id="KW-1277">Toxin-antitoxin system</keyword>
<evidence type="ECO:0000256" key="2">
    <source>
        <dbReference type="ARBA" id="ARBA00022649"/>
    </source>
</evidence>
<evidence type="ECO:0000313" key="4">
    <source>
        <dbReference type="EMBL" id="ACR13006.1"/>
    </source>
</evidence>
<dbReference type="Gene3D" id="3.30.2310.20">
    <property type="entry name" value="RelE-like"/>
    <property type="match status" value="1"/>
</dbReference>
<dbReference type="EMBL" id="CP001614">
    <property type="protein sequence ID" value="ACR13006.1"/>
    <property type="molecule type" value="Genomic_DNA"/>
</dbReference>
<dbReference type="KEGG" id="ttu:TERTU_2402"/>
<dbReference type="eggNOG" id="COG3668">
    <property type="taxonomic scope" value="Bacteria"/>
</dbReference>
<dbReference type="InterPro" id="IPR007712">
    <property type="entry name" value="RelE/ParE_toxin"/>
</dbReference>
<dbReference type="OrthoDB" id="516834at2"/>
<proteinExistence type="inferred from homology"/>
<dbReference type="Pfam" id="PF05016">
    <property type="entry name" value="ParE_toxin"/>
    <property type="match status" value="1"/>
</dbReference>
<evidence type="ECO:0000256" key="1">
    <source>
        <dbReference type="ARBA" id="ARBA00006226"/>
    </source>
</evidence>
<dbReference type="InterPro" id="IPR028344">
    <property type="entry name" value="ParE1/4"/>
</dbReference>
<dbReference type="AlphaFoldDB" id="C5BKD6"/>
<organism evidence="4 5">
    <name type="scientific">Teredinibacter turnerae (strain ATCC 39867 / T7901)</name>
    <dbReference type="NCBI Taxonomy" id="377629"/>
    <lineage>
        <taxon>Bacteria</taxon>
        <taxon>Pseudomonadati</taxon>
        <taxon>Pseudomonadota</taxon>
        <taxon>Gammaproteobacteria</taxon>
        <taxon>Cellvibrionales</taxon>
        <taxon>Cellvibrionaceae</taxon>
        <taxon>Teredinibacter</taxon>
    </lineage>
</organism>
<dbReference type="Proteomes" id="UP000009080">
    <property type="component" value="Chromosome"/>
</dbReference>
<dbReference type="PANTHER" id="PTHR33755">
    <property type="entry name" value="TOXIN PARE1-RELATED"/>
    <property type="match status" value="1"/>
</dbReference>
<accession>C5BKD6</accession>
<dbReference type="HOGENOM" id="CLU_147162_3_3_6"/>
<name>C5BKD6_TERTT</name>
<dbReference type="InterPro" id="IPR035093">
    <property type="entry name" value="RelE/ParE_toxin_dom_sf"/>
</dbReference>
<dbReference type="PIRSF" id="PIRSF029218">
    <property type="entry name" value="ParE"/>
    <property type="match status" value="1"/>
</dbReference>
<dbReference type="STRING" id="377629.TERTU_2402"/>
<evidence type="ECO:0000256" key="3">
    <source>
        <dbReference type="PIRNR" id="PIRNR029218"/>
    </source>
</evidence>
<reference evidence="4 5" key="1">
    <citation type="journal article" date="2009" name="PLoS ONE">
        <title>The complete genome of Teredinibacter turnerae T7901: an intracellular endosymbiont of marine wood-boring bivalves (shipworms).</title>
        <authorList>
            <person name="Yang J.C."/>
            <person name="Madupu R."/>
            <person name="Durkin A.S."/>
            <person name="Ekborg N.A."/>
            <person name="Pedamallu C.S."/>
            <person name="Hostetler J.B."/>
            <person name="Radune D."/>
            <person name="Toms B.S."/>
            <person name="Henrissat B."/>
            <person name="Coutinho P.M."/>
            <person name="Schwarz S."/>
            <person name="Field L."/>
            <person name="Trindade-Silva A.E."/>
            <person name="Soares C.A.G."/>
            <person name="Elshahawi S."/>
            <person name="Hanora A."/>
            <person name="Schmidt E.W."/>
            <person name="Haygood M.G."/>
            <person name="Posfai J."/>
            <person name="Benner J."/>
            <person name="Madinger C."/>
            <person name="Nove J."/>
            <person name="Anton B."/>
            <person name="Chaudhary K."/>
            <person name="Foster J."/>
            <person name="Holman A."/>
            <person name="Kumar S."/>
            <person name="Lessard P.A."/>
            <person name="Luyten Y.A."/>
            <person name="Slatko B."/>
            <person name="Wood N."/>
            <person name="Wu B."/>
            <person name="Teplitski M."/>
            <person name="Mougous J.D."/>
            <person name="Ward N."/>
            <person name="Eisen J.A."/>
            <person name="Badger J.H."/>
            <person name="Distel D.L."/>
        </authorList>
    </citation>
    <scope>NUCLEOTIDE SEQUENCE [LARGE SCALE GENOMIC DNA]</scope>
    <source>
        <strain evidence="5">ATCC 39867 / T7901</strain>
    </source>
</reference>
<gene>
    <name evidence="4" type="ordered locus">TERTU_2402</name>
</gene>
<comment type="similarity">
    <text evidence="1 3">Belongs to the RelE toxin family.</text>
</comment>
<evidence type="ECO:0000313" key="5">
    <source>
        <dbReference type="Proteomes" id="UP000009080"/>
    </source>
</evidence>
<keyword evidence="5" id="KW-1185">Reference proteome</keyword>
<protein>
    <recommendedName>
        <fullName evidence="3">Toxin</fullName>
    </recommendedName>
</protein>
<dbReference type="InterPro" id="IPR051803">
    <property type="entry name" value="TA_system_RelE-like_toxin"/>
</dbReference>